<feature type="domain" description="KaiC-like" evidence="1">
    <location>
        <begin position="3"/>
        <end position="45"/>
    </location>
</feature>
<name>A0ABT3ZWF3_9BACT</name>
<comment type="caution">
    <text evidence="2">The sequence shown here is derived from an EMBL/GenBank/DDBJ whole genome shotgun (WGS) entry which is preliminary data.</text>
</comment>
<evidence type="ECO:0000259" key="1">
    <source>
        <dbReference type="Pfam" id="PF06745"/>
    </source>
</evidence>
<gene>
    <name evidence="2" type="ORF">OV287_04440</name>
</gene>
<reference evidence="2 3" key="1">
    <citation type="submission" date="2022-11" db="EMBL/GenBank/DDBJ databases">
        <title>Minimal conservation of predation-associated metabolite biosynthetic gene clusters underscores biosynthetic potential of Myxococcota including descriptions for ten novel species: Archangium lansinium sp. nov., Myxococcus landrumus sp. nov., Nannocystis bai.</title>
        <authorList>
            <person name="Ahearne A."/>
            <person name="Stevens C."/>
            <person name="Phillips K."/>
        </authorList>
    </citation>
    <scope>NUCLEOTIDE SEQUENCE [LARGE SCALE GENOMIC DNA]</scope>
    <source>
        <strain evidence="2 3">MIWBW</strain>
    </source>
</reference>
<dbReference type="InterPro" id="IPR014774">
    <property type="entry name" value="KaiC-like_dom"/>
</dbReference>
<dbReference type="InterPro" id="IPR027417">
    <property type="entry name" value="P-loop_NTPase"/>
</dbReference>
<dbReference type="EMBL" id="JAPNKA010000001">
    <property type="protein sequence ID" value="MCY1073725.1"/>
    <property type="molecule type" value="Genomic_DNA"/>
</dbReference>
<sequence>MLLMDYARKPQGLERTMAVLKMRGSQHSSAEHRMTIVPGGLKVEPVERVSAQE</sequence>
<evidence type="ECO:0000313" key="2">
    <source>
        <dbReference type="EMBL" id="MCY1073725.1"/>
    </source>
</evidence>
<organism evidence="2 3">
    <name type="scientific">Archangium lansingense</name>
    <dbReference type="NCBI Taxonomy" id="2995310"/>
    <lineage>
        <taxon>Bacteria</taxon>
        <taxon>Pseudomonadati</taxon>
        <taxon>Myxococcota</taxon>
        <taxon>Myxococcia</taxon>
        <taxon>Myxococcales</taxon>
        <taxon>Cystobacterineae</taxon>
        <taxon>Archangiaceae</taxon>
        <taxon>Archangium</taxon>
    </lineage>
</organism>
<dbReference type="Pfam" id="PF06745">
    <property type="entry name" value="ATPase"/>
    <property type="match status" value="1"/>
</dbReference>
<protein>
    <recommendedName>
        <fullName evidence="1">KaiC-like domain-containing protein</fullName>
    </recommendedName>
</protein>
<dbReference type="Proteomes" id="UP001207654">
    <property type="component" value="Unassembled WGS sequence"/>
</dbReference>
<evidence type="ECO:0000313" key="3">
    <source>
        <dbReference type="Proteomes" id="UP001207654"/>
    </source>
</evidence>
<dbReference type="Gene3D" id="3.40.50.300">
    <property type="entry name" value="P-loop containing nucleotide triphosphate hydrolases"/>
    <property type="match status" value="1"/>
</dbReference>
<keyword evidence="3" id="KW-1185">Reference proteome</keyword>
<accession>A0ABT3ZWF3</accession>
<proteinExistence type="predicted"/>